<dbReference type="KEGG" id="tsin:OXH18_17595"/>
<evidence type="ECO:0000256" key="1">
    <source>
        <dbReference type="ARBA" id="ARBA00022801"/>
    </source>
</evidence>
<evidence type="ECO:0000313" key="5">
    <source>
        <dbReference type="Proteomes" id="UP001163152"/>
    </source>
</evidence>
<dbReference type="EMBL" id="CP113797">
    <property type="protein sequence ID" value="WAL58977.1"/>
    <property type="molecule type" value="Genomic_DNA"/>
</dbReference>
<dbReference type="InterPro" id="IPR050300">
    <property type="entry name" value="GDXG_lipolytic_enzyme"/>
</dbReference>
<dbReference type="Proteomes" id="UP001163152">
    <property type="component" value="Chromosome"/>
</dbReference>
<gene>
    <name evidence="4" type="ORF">OXH18_17595</name>
</gene>
<evidence type="ECO:0000313" key="4">
    <source>
        <dbReference type="EMBL" id="WAL58977.1"/>
    </source>
</evidence>
<reference evidence="4" key="1">
    <citation type="submission" date="2022-12" db="EMBL/GenBank/DDBJ databases">
        <title>Polyphasic identification of a Novel Hot-Spring Cyanobacterium Ocullathermofonsia sinensis gen nov. sp. nov. and Genomic Insights on its Adaptations to the Thermal Habitat.</title>
        <authorList>
            <person name="Daroch M."/>
            <person name="Tang J."/>
            <person name="Jiang Y."/>
        </authorList>
    </citation>
    <scope>NUCLEOTIDE SEQUENCE</scope>
    <source>
        <strain evidence="4">PKUAC-SCTA174</strain>
    </source>
</reference>
<proteinExistence type="predicted"/>
<evidence type="ECO:0000256" key="2">
    <source>
        <dbReference type="SAM" id="Phobius"/>
    </source>
</evidence>
<dbReference type="Pfam" id="PF20434">
    <property type="entry name" value="BD-FAE"/>
    <property type="match status" value="1"/>
</dbReference>
<dbReference type="PANTHER" id="PTHR48081:SF6">
    <property type="entry name" value="PEPTIDASE S9 PROLYL OLIGOPEPTIDASE CATALYTIC DOMAIN-CONTAINING PROTEIN"/>
    <property type="match status" value="1"/>
</dbReference>
<dbReference type="SUPFAM" id="SSF53474">
    <property type="entry name" value="alpha/beta-Hydrolases"/>
    <property type="match status" value="1"/>
</dbReference>
<name>A0A9E8ZBU6_9CYAN</name>
<keyword evidence="2" id="KW-0472">Membrane</keyword>
<protein>
    <submittedName>
        <fullName evidence="4">Alpha/beta hydrolase fold domain-containing protein</fullName>
    </submittedName>
</protein>
<feature type="transmembrane region" description="Helical" evidence="2">
    <location>
        <begin position="46"/>
        <end position="67"/>
    </location>
</feature>
<keyword evidence="2" id="KW-0812">Transmembrane</keyword>
<keyword evidence="5" id="KW-1185">Reference proteome</keyword>
<feature type="transmembrane region" description="Helical" evidence="2">
    <location>
        <begin position="12"/>
        <end position="34"/>
    </location>
</feature>
<keyword evidence="2" id="KW-1133">Transmembrane helix</keyword>
<sequence length="400" mass="44448">MNSMNRIKRIVKITLFLILLFSGLGFFLSLWIIVPAPTFSLLPLAVGAPEISPWLLVGNMIAALLALSQYQHPLARVALVASLVGLLLSSLPLSQLSATHQAVTLTMQRNLDVDSWNQPHPTLSFRTQPFQLIDGFRGIPLTSVRHDSGIVFAEVENERLTLDIYRPSTRGRYPTVIVIYGGAWQNGNPSLDADFNRYMAAQGYTMIAIDYRHAPRYQFPSQILDVQTAMQFIQRHATAYEVDLNRMAVLGRSAGAQLAMLLAYQPDTTPLRAVVNYYGPVDLAAGYRNPPVPDPINTRAILDAFLGGSPEQVPDQYTLASPIHFIKPNLPPTLLVYGSRDHVVEAKYGRQLRDCLQASGNTAVLLEIPWAEHAFDAVFSGVSNQLVLYHTERFLAWALR</sequence>
<dbReference type="AlphaFoldDB" id="A0A9E8ZBU6"/>
<keyword evidence="1 4" id="KW-0378">Hydrolase</keyword>
<organism evidence="4 5">
    <name type="scientific">Thermocoleostomius sinensis A174</name>
    <dbReference type="NCBI Taxonomy" id="2016057"/>
    <lineage>
        <taxon>Bacteria</taxon>
        <taxon>Bacillati</taxon>
        <taxon>Cyanobacteriota</taxon>
        <taxon>Cyanophyceae</taxon>
        <taxon>Oculatellales</taxon>
        <taxon>Oculatellaceae</taxon>
        <taxon>Thermocoleostomius</taxon>
    </lineage>
</organism>
<dbReference type="Gene3D" id="3.40.50.1820">
    <property type="entry name" value="alpha/beta hydrolase"/>
    <property type="match status" value="1"/>
</dbReference>
<dbReference type="RefSeq" id="WP_268608449.1">
    <property type="nucleotide sequence ID" value="NZ_CP113797.1"/>
</dbReference>
<evidence type="ECO:0000259" key="3">
    <source>
        <dbReference type="Pfam" id="PF20434"/>
    </source>
</evidence>
<feature type="domain" description="BD-FAE-like" evidence="3">
    <location>
        <begin position="162"/>
        <end position="354"/>
    </location>
</feature>
<dbReference type="InterPro" id="IPR049492">
    <property type="entry name" value="BD-FAE-like_dom"/>
</dbReference>
<dbReference type="PANTHER" id="PTHR48081">
    <property type="entry name" value="AB HYDROLASE SUPERFAMILY PROTEIN C4A8.06C"/>
    <property type="match status" value="1"/>
</dbReference>
<dbReference type="GO" id="GO:0016787">
    <property type="term" value="F:hydrolase activity"/>
    <property type="evidence" value="ECO:0007669"/>
    <property type="project" value="UniProtKB-KW"/>
</dbReference>
<accession>A0A9E8ZBU6</accession>
<dbReference type="InterPro" id="IPR029058">
    <property type="entry name" value="AB_hydrolase_fold"/>
</dbReference>
<feature type="transmembrane region" description="Helical" evidence="2">
    <location>
        <begin position="74"/>
        <end position="93"/>
    </location>
</feature>